<keyword evidence="2" id="KW-1185">Reference proteome</keyword>
<evidence type="ECO:0000313" key="2">
    <source>
        <dbReference type="Proteomes" id="UP000281553"/>
    </source>
</evidence>
<protein>
    <submittedName>
        <fullName evidence="1">Uncharacterized protein</fullName>
    </submittedName>
</protein>
<dbReference type="AlphaFoldDB" id="A0A3P7QVV6"/>
<reference evidence="1 2" key="1">
    <citation type="submission" date="2018-11" db="EMBL/GenBank/DDBJ databases">
        <authorList>
            <consortium name="Pathogen Informatics"/>
        </authorList>
    </citation>
    <scope>NUCLEOTIDE SEQUENCE [LARGE SCALE GENOMIC DNA]</scope>
</reference>
<name>A0A3P7QVV6_DIBLA</name>
<dbReference type="Proteomes" id="UP000281553">
    <property type="component" value="Unassembled WGS sequence"/>
</dbReference>
<sequence length="82" mass="9311">MTTKVSSKYRAENFGLWCWKTSDSSHCRTALVISPEIGEFIGVSFHLLLHCSVKREVRPETELQELGDLGRSKVILLLMLFA</sequence>
<proteinExistence type="predicted"/>
<organism evidence="1 2">
    <name type="scientific">Dibothriocephalus latus</name>
    <name type="common">Fish tapeworm</name>
    <name type="synonym">Diphyllobothrium latum</name>
    <dbReference type="NCBI Taxonomy" id="60516"/>
    <lineage>
        <taxon>Eukaryota</taxon>
        <taxon>Metazoa</taxon>
        <taxon>Spiralia</taxon>
        <taxon>Lophotrochozoa</taxon>
        <taxon>Platyhelminthes</taxon>
        <taxon>Cestoda</taxon>
        <taxon>Eucestoda</taxon>
        <taxon>Diphyllobothriidea</taxon>
        <taxon>Diphyllobothriidae</taxon>
        <taxon>Dibothriocephalus</taxon>
    </lineage>
</organism>
<dbReference type="OrthoDB" id="10476236at2759"/>
<gene>
    <name evidence="1" type="ORF">DILT_LOCUS16645</name>
</gene>
<evidence type="ECO:0000313" key="1">
    <source>
        <dbReference type="EMBL" id="VDN34956.1"/>
    </source>
</evidence>
<dbReference type="EMBL" id="UYRU01086244">
    <property type="protein sequence ID" value="VDN34956.1"/>
    <property type="molecule type" value="Genomic_DNA"/>
</dbReference>
<accession>A0A3P7QVV6</accession>